<sequence>MMAGKISFIAMTIVVLAGVAAADVTVVESGDDGRVCPPGCVSWFDGCNNCFCNEDGSLGGCTRKFCPPGTEEPPKCRKWAEPERLCPVGCLQWFDGCNWCQCSEDGTLGACTLRLCPPGTEEPPKCLRWATTTTPSPSPPAEEDIE</sequence>
<dbReference type="Pfam" id="PF05375">
    <property type="entry name" value="Pacifastin_I"/>
    <property type="match status" value="2"/>
</dbReference>
<dbReference type="InterPro" id="IPR008037">
    <property type="entry name" value="Pacifastin_dom"/>
</dbReference>
<dbReference type="InterPro" id="IPR036201">
    <property type="entry name" value="Pacifastin_dom_sf"/>
</dbReference>
<evidence type="ECO:0000256" key="4">
    <source>
        <dbReference type="SAM" id="MobiDB-lite"/>
    </source>
</evidence>
<accession>A0A0G4EUL6</accession>
<evidence type="ECO:0000256" key="2">
    <source>
        <dbReference type="ARBA" id="ARBA00022525"/>
    </source>
</evidence>
<keyword evidence="3" id="KW-1015">Disulfide bond</keyword>
<dbReference type="AlphaFoldDB" id="A0A0G4EUL6"/>
<dbReference type="EMBL" id="CDMY01000310">
    <property type="protein sequence ID" value="CEM01786.1"/>
    <property type="molecule type" value="Genomic_DNA"/>
</dbReference>
<feature type="signal peptide" evidence="5">
    <location>
        <begin position="1"/>
        <end position="22"/>
    </location>
</feature>
<dbReference type="PROSITE" id="PS51446">
    <property type="entry name" value="PACIFASTIN"/>
    <property type="match status" value="2"/>
</dbReference>
<dbReference type="VEuPathDB" id="CryptoDB:Vbra_20851"/>
<dbReference type="OrthoDB" id="10026631at2759"/>
<feature type="domain" description="Pacifastin" evidence="6">
    <location>
        <begin position="33"/>
        <end position="69"/>
    </location>
</feature>
<evidence type="ECO:0000259" key="6">
    <source>
        <dbReference type="PROSITE" id="PS51446"/>
    </source>
</evidence>
<protein>
    <recommendedName>
        <fullName evidence="6">Pacifastin domain-containing protein</fullName>
    </recommendedName>
</protein>
<organism evidence="7 8">
    <name type="scientific">Vitrella brassicaformis (strain CCMP3155)</name>
    <dbReference type="NCBI Taxonomy" id="1169540"/>
    <lineage>
        <taxon>Eukaryota</taxon>
        <taxon>Sar</taxon>
        <taxon>Alveolata</taxon>
        <taxon>Colpodellida</taxon>
        <taxon>Vitrellaceae</taxon>
        <taxon>Vitrella</taxon>
    </lineage>
</organism>
<dbReference type="Proteomes" id="UP000041254">
    <property type="component" value="Unassembled WGS sequence"/>
</dbReference>
<dbReference type="GO" id="GO:0005576">
    <property type="term" value="C:extracellular region"/>
    <property type="evidence" value="ECO:0007669"/>
    <property type="project" value="UniProtKB-SubCell"/>
</dbReference>
<comment type="subcellular location">
    <subcellularLocation>
        <location evidence="1">Secreted</location>
    </subcellularLocation>
</comment>
<keyword evidence="5" id="KW-0732">Signal</keyword>
<evidence type="ECO:0000256" key="5">
    <source>
        <dbReference type="SAM" id="SignalP"/>
    </source>
</evidence>
<dbReference type="PhylomeDB" id="A0A0G4EUL6"/>
<gene>
    <name evidence="7" type="ORF">Vbra_20851</name>
</gene>
<evidence type="ECO:0000313" key="7">
    <source>
        <dbReference type="EMBL" id="CEM01786.1"/>
    </source>
</evidence>
<keyword evidence="2" id="KW-0964">Secreted</keyword>
<dbReference type="SUPFAM" id="SSF57283">
    <property type="entry name" value="PMP inhibitors"/>
    <property type="match status" value="2"/>
</dbReference>
<evidence type="ECO:0000256" key="3">
    <source>
        <dbReference type="ARBA" id="ARBA00023157"/>
    </source>
</evidence>
<keyword evidence="8" id="KW-1185">Reference proteome</keyword>
<reference evidence="7 8" key="1">
    <citation type="submission" date="2014-11" db="EMBL/GenBank/DDBJ databases">
        <authorList>
            <person name="Zhu J."/>
            <person name="Qi W."/>
            <person name="Song R."/>
        </authorList>
    </citation>
    <scope>NUCLEOTIDE SEQUENCE [LARGE SCALE GENOMIC DNA]</scope>
</reference>
<feature type="chain" id="PRO_5005188327" description="Pacifastin domain-containing protein" evidence="5">
    <location>
        <begin position="23"/>
        <end position="146"/>
    </location>
</feature>
<feature type="domain" description="Pacifastin" evidence="6">
    <location>
        <begin position="83"/>
        <end position="119"/>
    </location>
</feature>
<dbReference type="InParanoid" id="A0A0G4EUL6"/>
<evidence type="ECO:0000256" key="1">
    <source>
        <dbReference type="ARBA" id="ARBA00004613"/>
    </source>
</evidence>
<feature type="region of interest" description="Disordered" evidence="4">
    <location>
        <begin position="127"/>
        <end position="146"/>
    </location>
</feature>
<dbReference type="GO" id="GO:0030414">
    <property type="term" value="F:peptidase inhibitor activity"/>
    <property type="evidence" value="ECO:0007669"/>
    <property type="project" value="InterPro"/>
</dbReference>
<evidence type="ECO:0000313" key="8">
    <source>
        <dbReference type="Proteomes" id="UP000041254"/>
    </source>
</evidence>
<name>A0A0G4EUL6_VITBC</name>
<proteinExistence type="predicted"/>